<protein>
    <submittedName>
        <fullName evidence="8">Fungal-specific transcription factor domain-containing protein</fullName>
    </submittedName>
</protein>
<reference evidence="8" key="1">
    <citation type="journal article" date="2023" name="Mol. Phylogenet. Evol.">
        <title>Genome-scale phylogeny and comparative genomics of the fungal order Sordariales.</title>
        <authorList>
            <person name="Hensen N."/>
            <person name="Bonometti L."/>
            <person name="Westerberg I."/>
            <person name="Brannstrom I.O."/>
            <person name="Guillou S."/>
            <person name="Cros-Aarteil S."/>
            <person name="Calhoun S."/>
            <person name="Haridas S."/>
            <person name="Kuo A."/>
            <person name="Mondo S."/>
            <person name="Pangilinan J."/>
            <person name="Riley R."/>
            <person name="LaButti K."/>
            <person name="Andreopoulos B."/>
            <person name="Lipzen A."/>
            <person name="Chen C."/>
            <person name="Yan M."/>
            <person name="Daum C."/>
            <person name="Ng V."/>
            <person name="Clum A."/>
            <person name="Steindorff A."/>
            <person name="Ohm R.A."/>
            <person name="Martin F."/>
            <person name="Silar P."/>
            <person name="Natvig D.O."/>
            <person name="Lalanne C."/>
            <person name="Gautier V."/>
            <person name="Ament-Velasquez S.L."/>
            <person name="Kruys A."/>
            <person name="Hutchinson M.I."/>
            <person name="Powell A.J."/>
            <person name="Barry K."/>
            <person name="Miller A.N."/>
            <person name="Grigoriev I.V."/>
            <person name="Debuchy R."/>
            <person name="Gladieux P."/>
            <person name="Hiltunen Thoren M."/>
            <person name="Johannesson H."/>
        </authorList>
    </citation>
    <scope>NUCLEOTIDE SEQUENCE</scope>
    <source>
        <strain evidence="8">FGSC 1904</strain>
    </source>
</reference>
<gene>
    <name evidence="8" type="ORF">B0T20DRAFT_74714</name>
</gene>
<dbReference type="GO" id="GO:0003677">
    <property type="term" value="F:DNA binding"/>
    <property type="evidence" value="ECO:0007669"/>
    <property type="project" value="InterPro"/>
</dbReference>
<feature type="compositionally biased region" description="Polar residues" evidence="6">
    <location>
        <begin position="705"/>
        <end position="717"/>
    </location>
</feature>
<feature type="compositionally biased region" description="Low complexity" evidence="6">
    <location>
        <begin position="769"/>
        <end position="818"/>
    </location>
</feature>
<feature type="region of interest" description="Disordered" evidence="6">
    <location>
        <begin position="940"/>
        <end position="986"/>
    </location>
</feature>
<evidence type="ECO:0000256" key="6">
    <source>
        <dbReference type="SAM" id="MobiDB-lite"/>
    </source>
</evidence>
<dbReference type="SMART" id="SM00906">
    <property type="entry name" value="Fungal_trans"/>
    <property type="match status" value="1"/>
</dbReference>
<organism evidence="8 9">
    <name type="scientific">Sordaria brevicollis</name>
    <dbReference type="NCBI Taxonomy" id="83679"/>
    <lineage>
        <taxon>Eukaryota</taxon>
        <taxon>Fungi</taxon>
        <taxon>Dikarya</taxon>
        <taxon>Ascomycota</taxon>
        <taxon>Pezizomycotina</taxon>
        <taxon>Sordariomycetes</taxon>
        <taxon>Sordariomycetidae</taxon>
        <taxon>Sordariales</taxon>
        <taxon>Sordariaceae</taxon>
        <taxon>Sordaria</taxon>
    </lineage>
</organism>
<feature type="compositionally biased region" description="Low complexity" evidence="6">
    <location>
        <begin position="127"/>
        <end position="138"/>
    </location>
</feature>
<dbReference type="GO" id="GO:0005634">
    <property type="term" value="C:nucleus"/>
    <property type="evidence" value="ECO:0007669"/>
    <property type="project" value="UniProtKB-SubCell"/>
</dbReference>
<dbReference type="GO" id="GO:0008270">
    <property type="term" value="F:zinc ion binding"/>
    <property type="evidence" value="ECO:0007669"/>
    <property type="project" value="InterPro"/>
</dbReference>
<feature type="region of interest" description="Disordered" evidence="6">
    <location>
        <begin position="656"/>
        <end position="904"/>
    </location>
</feature>
<feature type="compositionally biased region" description="Polar residues" evidence="6">
    <location>
        <begin position="158"/>
        <end position="175"/>
    </location>
</feature>
<dbReference type="PROSITE" id="PS50048">
    <property type="entry name" value="ZN2_CY6_FUNGAL_2"/>
    <property type="match status" value="1"/>
</dbReference>
<dbReference type="GO" id="GO:0000981">
    <property type="term" value="F:DNA-binding transcription factor activity, RNA polymerase II-specific"/>
    <property type="evidence" value="ECO:0007669"/>
    <property type="project" value="InterPro"/>
</dbReference>
<dbReference type="Pfam" id="PF00172">
    <property type="entry name" value="Zn_clus"/>
    <property type="match status" value="1"/>
</dbReference>
<evidence type="ECO:0000259" key="7">
    <source>
        <dbReference type="PROSITE" id="PS50048"/>
    </source>
</evidence>
<dbReference type="Gene3D" id="4.10.240.10">
    <property type="entry name" value="Zn(2)-C6 fungal-type DNA-binding domain"/>
    <property type="match status" value="1"/>
</dbReference>
<dbReference type="InterPro" id="IPR036864">
    <property type="entry name" value="Zn2-C6_fun-type_DNA-bd_sf"/>
</dbReference>
<dbReference type="InterPro" id="IPR001138">
    <property type="entry name" value="Zn2Cys6_DnaBD"/>
</dbReference>
<evidence type="ECO:0000256" key="3">
    <source>
        <dbReference type="ARBA" id="ARBA00023015"/>
    </source>
</evidence>
<feature type="domain" description="Zn(2)-C6 fungal-type" evidence="7">
    <location>
        <begin position="48"/>
        <end position="78"/>
    </location>
</feature>
<evidence type="ECO:0000256" key="1">
    <source>
        <dbReference type="ARBA" id="ARBA00004123"/>
    </source>
</evidence>
<keyword evidence="9" id="KW-1185">Reference proteome</keyword>
<proteinExistence type="predicted"/>
<keyword evidence="2" id="KW-0479">Metal-binding</keyword>
<keyword evidence="3" id="KW-0805">Transcription regulation</keyword>
<feature type="compositionally biased region" description="Polar residues" evidence="6">
    <location>
        <begin position="819"/>
        <end position="829"/>
    </location>
</feature>
<keyword evidence="5" id="KW-0539">Nucleus</keyword>
<dbReference type="InterPro" id="IPR050815">
    <property type="entry name" value="TF_fung"/>
</dbReference>
<dbReference type="GO" id="GO:0006351">
    <property type="term" value="P:DNA-templated transcription"/>
    <property type="evidence" value="ECO:0007669"/>
    <property type="project" value="InterPro"/>
</dbReference>
<accession>A0AAE0P2K7</accession>
<dbReference type="CDD" id="cd00067">
    <property type="entry name" value="GAL4"/>
    <property type="match status" value="1"/>
</dbReference>
<evidence type="ECO:0000313" key="9">
    <source>
        <dbReference type="Proteomes" id="UP001281003"/>
    </source>
</evidence>
<keyword evidence="4" id="KW-0804">Transcription</keyword>
<reference evidence="8" key="2">
    <citation type="submission" date="2023-07" db="EMBL/GenBank/DDBJ databases">
        <authorList>
            <consortium name="Lawrence Berkeley National Laboratory"/>
            <person name="Haridas S."/>
            <person name="Hensen N."/>
            <person name="Bonometti L."/>
            <person name="Westerberg I."/>
            <person name="Brannstrom I.O."/>
            <person name="Guillou S."/>
            <person name="Cros-Aarteil S."/>
            <person name="Calhoun S."/>
            <person name="Kuo A."/>
            <person name="Mondo S."/>
            <person name="Pangilinan J."/>
            <person name="Riley R."/>
            <person name="LaButti K."/>
            <person name="Andreopoulos B."/>
            <person name="Lipzen A."/>
            <person name="Chen C."/>
            <person name="Yanf M."/>
            <person name="Daum C."/>
            <person name="Ng V."/>
            <person name="Clum A."/>
            <person name="Steindorff A."/>
            <person name="Ohm R."/>
            <person name="Martin F."/>
            <person name="Silar P."/>
            <person name="Natvig D."/>
            <person name="Lalanne C."/>
            <person name="Gautier V."/>
            <person name="Ament-velasquez S.L."/>
            <person name="Kruys A."/>
            <person name="Hutchinson M.I."/>
            <person name="Powell A.J."/>
            <person name="Barry K."/>
            <person name="Miller A.N."/>
            <person name="Grigoriev I.V."/>
            <person name="Debuchy R."/>
            <person name="Gladieux P."/>
            <person name="Thoren M.H."/>
            <person name="Johannesson H."/>
        </authorList>
    </citation>
    <scope>NUCLEOTIDE SEQUENCE</scope>
    <source>
        <strain evidence="8">FGSC 1904</strain>
    </source>
</reference>
<evidence type="ECO:0000313" key="8">
    <source>
        <dbReference type="EMBL" id="KAK3392119.1"/>
    </source>
</evidence>
<dbReference type="InterPro" id="IPR007219">
    <property type="entry name" value="XnlR_reg_dom"/>
</dbReference>
<name>A0AAE0P2K7_SORBR</name>
<dbReference type="CDD" id="cd12148">
    <property type="entry name" value="fungal_TF_MHR"/>
    <property type="match status" value="1"/>
</dbReference>
<feature type="region of interest" description="Disordered" evidence="6">
    <location>
        <begin position="105"/>
        <end position="175"/>
    </location>
</feature>
<sequence length="986" mass="106572">MSMQAYDAGAVTAFSRVHPEAMSLPRPQVGIERLPTRRLSNEPRESMNCKSCRKRKIKCNRLRPACEACQIFQCPCIYDAVPKKRGPKTDVLEALLRRVDGLEARLKEKGEPETPMVQDTPHIVADSSPSTASTSTGTNQREQFSKDDPLETPRPVNSGESQQPFSQPQNVEQQSISMPEVQPTLLFDTYFSRFHAKPFHVLDESTFRQRLQLHQTPNYLVHAVCAVAARYTPHPKGYQSAIRLSEDYAARSRSELDTDEPSVDALQALLLLVTAFTAAGKGKKAYMLLTNAVGMAMALELHREMDINARVTPIERETRRRLFWSCYLLDRFMVSGSKRPSLIRDKTVLLRLPSWSPNPSTLPMEGDFFQSGSNLQYFHGSGKRSQGSNGLLIDITRILGTTNQYLASGGAKGDSHFPWHSLSNLSKIRQDLDVWASGTEDAFSSLHSLFGHTDSTVLVLSKLIYHLVHCLIYRPFLPIDLSELAGSGQHQSWQIEATNMCFLHANAIAELVELGKQMASIEWPAFVGYCICTAGTVHVHGAHYSRHGITGEMNVFSSSPEFLSREMQQLSELRYSWASVQHQRETLQSIYDAHSELVKNVANNSIRYSPVFHLEDFFDRYANINGPGGQSFTFDAANLSLADVIVDFTTDTYPGHDLYAPRLSGTGTDTGTGSSSTDTSLSRPNLKRKNTAPSGRKRPDIKSLLSISGNGHFSTGLPTPTHPHTTSFPMSSSLGQGGLQPSPGIPPLTQQQPDLHGDRTNQFHSMLGSLNDSSTTNSSTNTFSSLASSNHQPRQSISLGQGQGISSLSNLPSAPSSSFRLSPQLNFSHLQPHRPATPSTHHTHHHNFDPMFGDLPTNAFSSPAPWNPDDTTPHQLPNPTNTATGGNDGDKPTPSDIGSTSTEDKDPFLSLLEQLAENESLGLGGELDGLDFFLGLGGMAGGMGGGSGSGSGSGSGAGAGSGANAGGSGNNAGGNGGGGSAGSGGG</sequence>
<dbReference type="EMBL" id="JAUTDP010000012">
    <property type="protein sequence ID" value="KAK3392119.1"/>
    <property type="molecule type" value="Genomic_DNA"/>
</dbReference>
<evidence type="ECO:0000256" key="5">
    <source>
        <dbReference type="ARBA" id="ARBA00023242"/>
    </source>
</evidence>
<comment type="subcellular location">
    <subcellularLocation>
        <location evidence="1">Nucleus</location>
    </subcellularLocation>
</comment>
<comment type="caution">
    <text evidence="8">The sequence shown here is derived from an EMBL/GenBank/DDBJ whole genome shotgun (WGS) entry which is preliminary data.</text>
</comment>
<dbReference type="SMART" id="SM00066">
    <property type="entry name" value="GAL4"/>
    <property type="match status" value="1"/>
</dbReference>
<feature type="compositionally biased region" description="Low complexity" evidence="6">
    <location>
        <begin position="663"/>
        <end position="682"/>
    </location>
</feature>
<dbReference type="Proteomes" id="UP001281003">
    <property type="component" value="Unassembled WGS sequence"/>
</dbReference>
<dbReference type="AlphaFoldDB" id="A0AAE0P2K7"/>
<dbReference type="PANTHER" id="PTHR47338">
    <property type="entry name" value="ZN(II)2CYS6 TRANSCRIPTION FACTOR (EUROFUNG)-RELATED"/>
    <property type="match status" value="1"/>
</dbReference>
<feature type="compositionally biased region" description="Low complexity" evidence="6">
    <location>
        <begin position="718"/>
        <end position="742"/>
    </location>
</feature>
<dbReference type="PANTHER" id="PTHR47338:SF4">
    <property type="entry name" value="ZN(II)2CYS6 TRANSCRIPTION FACTOR (EUROFUNG)"/>
    <property type="match status" value="1"/>
</dbReference>
<dbReference type="SUPFAM" id="SSF57701">
    <property type="entry name" value="Zn2/Cys6 DNA-binding domain"/>
    <property type="match status" value="1"/>
</dbReference>
<dbReference type="Pfam" id="PF04082">
    <property type="entry name" value="Fungal_trans"/>
    <property type="match status" value="1"/>
</dbReference>
<evidence type="ECO:0000256" key="4">
    <source>
        <dbReference type="ARBA" id="ARBA00023163"/>
    </source>
</evidence>
<feature type="compositionally biased region" description="Polar residues" evidence="6">
    <location>
        <begin position="869"/>
        <end position="885"/>
    </location>
</feature>
<evidence type="ECO:0000256" key="2">
    <source>
        <dbReference type="ARBA" id="ARBA00022723"/>
    </source>
</evidence>